<dbReference type="Proteomes" id="UP001652680">
    <property type="component" value="Unassembled WGS sequence"/>
</dbReference>
<dbReference type="PROSITE" id="PS50878">
    <property type="entry name" value="RT_POL"/>
    <property type="match status" value="1"/>
</dbReference>
<proteinExistence type="predicted"/>
<dbReference type="InterPro" id="IPR002156">
    <property type="entry name" value="RNaseH_domain"/>
</dbReference>
<dbReference type="InterPro" id="IPR012337">
    <property type="entry name" value="RNaseH-like_sf"/>
</dbReference>
<dbReference type="InterPro" id="IPR008042">
    <property type="entry name" value="Retrotrans_Pao"/>
</dbReference>
<dbReference type="SUPFAM" id="SSF53098">
    <property type="entry name" value="Ribonuclease H-like"/>
    <property type="match status" value="1"/>
</dbReference>
<dbReference type="PROSITE" id="PS50879">
    <property type="entry name" value="RNASE_H_1"/>
    <property type="match status" value="1"/>
</dbReference>
<organism evidence="3 4">
    <name type="scientific">Drosophila rhopaloa</name>
    <name type="common">Fruit fly</name>
    <dbReference type="NCBI Taxonomy" id="1041015"/>
    <lineage>
        <taxon>Eukaryota</taxon>
        <taxon>Metazoa</taxon>
        <taxon>Ecdysozoa</taxon>
        <taxon>Arthropoda</taxon>
        <taxon>Hexapoda</taxon>
        <taxon>Insecta</taxon>
        <taxon>Pterygota</taxon>
        <taxon>Neoptera</taxon>
        <taxon>Endopterygota</taxon>
        <taxon>Diptera</taxon>
        <taxon>Brachycera</taxon>
        <taxon>Muscomorpha</taxon>
        <taxon>Ephydroidea</taxon>
        <taxon>Drosophilidae</taxon>
        <taxon>Drosophila</taxon>
        <taxon>Sophophora</taxon>
    </lineage>
</organism>
<name>A0ABM5JF36_DRORH</name>
<dbReference type="Pfam" id="PF05380">
    <property type="entry name" value="Peptidase_A17"/>
    <property type="match status" value="1"/>
</dbReference>
<evidence type="ECO:0000313" key="3">
    <source>
        <dbReference type="EnsemblMetazoa" id="XP_044317432.1"/>
    </source>
</evidence>
<dbReference type="Pfam" id="PF00075">
    <property type="entry name" value="RNase_H"/>
    <property type="match status" value="1"/>
</dbReference>
<sequence length="827" mass="92725">MLLGVSSFFKLIVAGQIKLGPEMPTLQKSLLGWVVVGELSDSTSVSLPDSLTTKLRIMFDASCKSSNGVLLNSTMLVGATLQPDLFEILIRFRFYNVQVQTLRLKTVTYGKSSAPFLAVRCLFYLAEQCELWLLKLDWDEALPPSYASQWQKYQKELKLFDLCAMPRSVVPLQADLNTLELYGFSDASSRAYGRVIYARVQDQEGSVYVHLVTSKSKVAPNDSTIVLNWLASHASRWTTFVASNPADIVSRVNRGTPQGGVLSPLLWNIAVNKLLRILEGGGCKIVAYADDVAIIFNGRYPQTLCDLMTAKLKTLSEWTTKNGLGVNPSKTELVLFTNRYKIPKLNPSTLNNCNLSFSEHARYLGLVLDKRLKWGLNNQERTKKATIALYSCKKAIGLRWSMSPKIVNWIYIAVVKPILLYGVALWWTALHKQCILTPLNKVQRMAALCMSGALRTTPNEALNAILNLQSLDLAGMERAKSAAIRLRDTGQWKAQLYGHAKILQHDKLIPPKTDLCKTREYNHTPFEALIPGREVWDRGRPGSIDAICLYTDGSKLDGHVGGGIYSEQLEIRRSFRLPDHCSVFQAEVYAIMEALVCLRELNTQNRHINIYSDSQAAIKSIYSTNTNSRTIADCRKSLHEMANQFTVSLIWVPGHRDIVGNCIADELARQGTTIPLLPGKENVGMPMATCKLIIKNHFSKLANTYWQNTPQCRISHQTWPVINNKKTSELLNFSRTECSMLIRVLTGHWLVGAHAGRLKAPKNDFCRSCRDEEEEETVEHLLCSCPALCRLRLKHLGYPFINDLTEISQTNLKSLSSFIKSSGWGTC</sequence>
<dbReference type="GeneID" id="123038044"/>
<accession>A0ABM5JF36</accession>
<reference evidence="3" key="2">
    <citation type="submission" date="2025-05" db="UniProtKB">
        <authorList>
            <consortium name="EnsemblMetazoa"/>
        </authorList>
    </citation>
    <scope>IDENTIFICATION</scope>
</reference>
<dbReference type="PANTHER" id="PTHR22955:SF77">
    <property type="entry name" value="ASPARTIC PUTATIVE DOMAIN-CONTAINING PROTEIN-RELATED"/>
    <property type="match status" value="1"/>
</dbReference>
<evidence type="ECO:0000259" key="1">
    <source>
        <dbReference type="PROSITE" id="PS50878"/>
    </source>
</evidence>
<dbReference type="InterPro" id="IPR036397">
    <property type="entry name" value="RNaseH_sf"/>
</dbReference>
<feature type="domain" description="RNase H type-1" evidence="2">
    <location>
        <begin position="543"/>
        <end position="673"/>
    </location>
</feature>
<dbReference type="CDD" id="cd09276">
    <property type="entry name" value="Rnase_HI_RT_non_LTR"/>
    <property type="match status" value="1"/>
</dbReference>
<keyword evidence="4" id="KW-1185">Reference proteome</keyword>
<dbReference type="RefSeq" id="XP_044317432.1">
    <property type="nucleotide sequence ID" value="XM_044461497.1"/>
</dbReference>
<evidence type="ECO:0000313" key="4">
    <source>
        <dbReference type="Proteomes" id="UP001652680"/>
    </source>
</evidence>
<dbReference type="InterPro" id="IPR043502">
    <property type="entry name" value="DNA/RNA_pol_sf"/>
</dbReference>
<protein>
    <submittedName>
        <fullName evidence="3">Uncharacterized protein</fullName>
    </submittedName>
</protein>
<dbReference type="PANTHER" id="PTHR22955">
    <property type="entry name" value="RETROTRANSPOSON"/>
    <property type="match status" value="1"/>
</dbReference>
<dbReference type="InterPro" id="IPR000477">
    <property type="entry name" value="RT_dom"/>
</dbReference>
<dbReference type="Gene3D" id="3.30.420.10">
    <property type="entry name" value="Ribonuclease H-like superfamily/Ribonuclease H"/>
    <property type="match status" value="1"/>
</dbReference>
<feature type="domain" description="Reverse transcriptase" evidence="1">
    <location>
        <begin position="1"/>
        <end position="368"/>
    </location>
</feature>
<dbReference type="Pfam" id="PF00078">
    <property type="entry name" value="RVT_1"/>
    <property type="match status" value="1"/>
</dbReference>
<dbReference type="SUPFAM" id="SSF56672">
    <property type="entry name" value="DNA/RNA polymerases"/>
    <property type="match status" value="1"/>
</dbReference>
<evidence type="ECO:0000259" key="2">
    <source>
        <dbReference type="PROSITE" id="PS50879"/>
    </source>
</evidence>
<reference evidence="4" key="1">
    <citation type="journal article" date="2021" name="Elife">
        <title>Highly contiguous assemblies of 101 drosophilid genomes.</title>
        <authorList>
            <person name="Kim B.Y."/>
            <person name="Wang J.R."/>
            <person name="Miller D.E."/>
            <person name="Barmina O."/>
            <person name="Delaney E."/>
            <person name="Thompson A."/>
            <person name="Comeault A.A."/>
            <person name="Peede D."/>
            <person name="D'Agostino E.R."/>
            <person name="Pelaez J."/>
            <person name="Aguilar J.M."/>
            <person name="Haji D."/>
            <person name="Matsunaga T."/>
            <person name="Armstrong E.E."/>
            <person name="Zych M."/>
            <person name="Ogawa Y."/>
            <person name="Stamenkovic-Radak M."/>
            <person name="Jelic M."/>
            <person name="Veselinovic M.S."/>
            <person name="Tanaskovic M."/>
            <person name="Eric P."/>
            <person name="Gao J.J."/>
            <person name="Katoh T.K."/>
            <person name="Toda M.J."/>
            <person name="Watabe H."/>
            <person name="Watada M."/>
            <person name="Davis J.S."/>
            <person name="Moyle L.C."/>
            <person name="Manoli G."/>
            <person name="Bertolini E."/>
            <person name="Kostal V."/>
            <person name="Hawley R.S."/>
            <person name="Takahashi A."/>
            <person name="Jones C.D."/>
            <person name="Price D.K."/>
            <person name="Whiteman N."/>
            <person name="Kopp A."/>
            <person name="Matute D.R."/>
            <person name="Petrov D.A."/>
        </authorList>
    </citation>
    <scope>NUCLEOTIDE SEQUENCE [LARGE SCALE GENOMIC DNA]</scope>
</reference>
<dbReference type="EnsemblMetazoa" id="XM_044461497.1">
    <property type="protein sequence ID" value="XP_044317432.1"/>
    <property type="gene ID" value="LOC123038044"/>
</dbReference>